<comment type="subcellular location">
    <subcellularLocation>
        <location evidence="1">Membrane</location>
    </subcellularLocation>
</comment>
<accession>A0AAT9GGE3</accession>
<dbReference type="PROSITE" id="PS01309">
    <property type="entry name" value="UPF0057"/>
    <property type="match status" value="1"/>
</dbReference>
<keyword evidence="3 6" id="KW-0812">Transmembrane</keyword>
<evidence type="ECO:0000256" key="3">
    <source>
        <dbReference type="ARBA" id="ARBA00022692"/>
    </source>
</evidence>
<evidence type="ECO:0008006" key="9">
    <source>
        <dbReference type="Google" id="ProtNLM"/>
    </source>
</evidence>
<evidence type="ECO:0000256" key="2">
    <source>
        <dbReference type="ARBA" id="ARBA00009530"/>
    </source>
</evidence>
<dbReference type="PANTHER" id="PTHR21659">
    <property type="entry name" value="HYDROPHOBIC PROTEIN RCI2 LOW TEMPERATURE AND SALT RESPONSIVE PROTEIN LTI6 -RELATED"/>
    <property type="match status" value="1"/>
</dbReference>
<keyword evidence="4 6" id="KW-1133">Transmembrane helix</keyword>
<dbReference type="Pfam" id="PF01679">
    <property type="entry name" value="Pmp3"/>
    <property type="match status" value="1"/>
</dbReference>
<feature type="transmembrane region" description="Helical" evidence="6">
    <location>
        <begin position="86"/>
        <end position="104"/>
    </location>
</feature>
<evidence type="ECO:0000256" key="1">
    <source>
        <dbReference type="ARBA" id="ARBA00004370"/>
    </source>
</evidence>
<evidence type="ECO:0000256" key="5">
    <source>
        <dbReference type="ARBA" id="ARBA00023136"/>
    </source>
</evidence>
<feature type="chain" id="PRO_5043950133" description="YqaE/Pmp3 family membrane protein" evidence="7">
    <location>
        <begin position="20"/>
        <end position="140"/>
    </location>
</feature>
<evidence type="ECO:0000256" key="4">
    <source>
        <dbReference type="ARBA" id="ARBA00022989"/>
    </source>
</evidence>
<protein>
    <recommendedName>
        <fullName evidence="9">YqaE/Pmp3 family membrane protein</fullName>
    </recommendedName>
</protein>
<sequence>MKKISLSLMAVSIVLSANSSITEPTEVISGKKEVTTQQAPVMNDVVVEDAIREFKSLSRTERKARIKEVKKIAREYKAAKKAGSDVQTNTVLLAILAVLLPPLAVGLHQGELNGKFWLSVLLTLLFWLPGVIYALIVVLG</sequence>
<evidence type="ECO:0000256" key="7">
    <source>
        <dbReference type="SAM" id="SignalP"/>
    </source>
</evidence>
<keyword evidence="5 6" id="KW-0472">Membrane</keyword>
<evidence type="ECO:0000313" key="8">
    <source>
        <dbReference type="EMBL" id="BFG69657.1"/>
    </source>
</evidence>
<feature type="transmembrane region" description="Helical" evidence="6">
    <location>
        <begin position="116"/>
        <end position="139"/>
    </location>
</feature>
<dbReference type="AlphaFoldDB" id="A0AAT9GGE3"/>
<organism evidence="8">
    <name type="scientific">Sediminibacterium sp. KACHI17</name>
    <dbReference type="NCBI Taxonomy" id="1751071"/>
    <lineage>
        <taxon>Bacteria</taxon>
        <taxon>Pseudomonadati</taxon>
        <taxon>Bacteroidota</taxon>
        <taxon>Chitinophagia</taxon>
        <taxon>Chitinophagales</taxon>
        <taxon>Chitinophagaceae</taxon>
        <taxon>Sediminibacterium</taxon>
    </lineage>
</organism>
<name>A0AAT9GGE3_9BACT</name>
<dbReference type="GO" id="GO:0016020">
    <property type="term" value="C:membrane"/>
    <property type="evidence" value="ECO:0007669"/>
    <property type="project" value="UniProtKB-SubCell"/>
</dbReference>
<comment type="similarity">
    <text evidence="2">Belongs to the UPF0057 (PMP3) family.</text>
</comment>
<gene>
    <name evidence="8" type="ORF">KACHI17_05380</name>
</gene>
<proteinExistence type="inferred from homology"/>
<reference evidence="8" key="1">
    <citation type="submission" date="2024-02" db="EMBL/GenBank/DDBJ databases">
        <title>Sediminibacterium planktonica sp. nov. and Sediminibacterium longus sp. nov., isolated from surface lake and river water.</title>
        <authorList>
            <person name="Watanabe K."/>
            <person name="Takemine S."/>
            <person name="Ishii Y."/>
            <person name="Ogata Y."/>
            <person name="Shindo C."/>
            <person name="Suda W."/>
        </authorList>
    </citation>
    <scope>NUCLEOTIDE SEQUENCE</scope>
    <source>
        <strain evidence="8">KACHI17</strain>
    </source>
</reference>
<feature type="signal peptide" evidence="7">
    <location>
        <begin position="1"/>
        <end position="19"/>
    </location>
</feature>
<dbReference type="InterPro" id="IPR000612">
    <property type="entry name" value="PMP3"/>
</dbReference>
<dbReference type="PANTHER" id="PTHR21659:SF42">
    <property type="entry name" value="UPF0057 MEMBRANE PROTEIN ZK632.10-RELATED"/>
    <property type="match status" value="1"/>
</dbReference>
<keyword evidence="7" id="KW-0732">Signal</keyword>
<dbReference type="EMBL" id="AP029612">
    <property type="protein sequence ID" value="BFG69657.1"/>
    <property type="molecule type" value="Genomic_DNA"/>
</dbReference>
<dbReference type="RefSeq" id="WP_353549967.1">
    <property type="nucleotide sequence ID" value="NZ_AP029612.1"/>
</dbReference>
<evidence type="ECO:0000256" key="6">
    <source>
        <dbReference type="SAM" id="Phobius"/>
    </source>
</evidence>